<dbReference type="PANTHER" id="PTHR47997">
    <property type="entry name" value="MYB DOMAIN PROTEIN 55"/>
    <property type="match status" value="1"/>
</dbReference>
<feature type="domain" description="HTH myb-type" evidence="8">
    <location>
        <begin position="66"/>
        <end position="116"/>
    </location>
</feature>
<dbReference type="PROSITE" id="PS50090">
    <property type="entry name" value="MYB_LIKE"/>
    <property type="match status" value="2"/>
</dbReference>
<evidence type="ECO:0000256" key="2">
    <source>
        <dbReference type="ARBA" id="ARBA00022737"/>
    </source>
</evidence>
<dbReference type="InterPro" id="IPR009057">
    <property type="entry name" value="Homeodomain-like_sf"/>
</dbReference>
<evidence type="ECO:0000313" key="9">
    <source>
        <dbReference type="EMBL" id="KAF3971944.1"/>
    </source>
</evidence>
<keyword evidence="2" id="KW-0677">Repeat</keyword>
<proteinExistence type="predicted"/>
<dbReference type="OrthoDB" id="2143914at2759"/>
<accession>A0A8J4RRQ7</accession>
<dbReference type="AlphaFoldDB" id="A0A8J4RRQ7"/>
<feature type="domain" description="Myb-like" evidence="7">
    <location>
        <begin position="9"/>
        <end position="61"/>
    </location>
</feature>
<dbReference type="GO" id="GO:0005634">
    <property type="term" value="C:nucleus"/>
    <property type="evidence" value="ECO:0007669"/>
    <property type="project" value="UniProtKB-SubCell"/>
</dbReference>
<comment type="caution">
    <text evidence="9">The sequence shown here is derived from an EMBL/GenBank/DDBJ whole genome shotgun (WGS) entry which is preliminary data.</text>
</comment>
<evidence type="ECO:0000256" key="6">
    <source>
        <dbReference type="ARBA" id="ARBA00023242"/>
    </source>
</evidence>
<evidence type="ECO:0000256" key="3">
    <source>
        <dbReference type="ARBA" id="ARBA00023015"/>
    </source>
</evidence>
<gene>
    <name evidence="9" type="ORF">CMV_004510</name>
</gene>
<evidence type="ECO:0000256" key="1">
    <source>
        <dbReference type="ARBA" id="ARBA00004123"/>
    </source>
</evidence>
<dbReference type="Pfam" id="PF00249">
    <property type="entry name" value="Myb_DNA-binding"/>
    <property type="match status" value="2"/>
</dbReference>
<dbReference type="CDD" id="cd00167">
    <property type="entry name" value="SANT"/>
    <property type="match status" value="2"/>
</dbReference>
<dbReference type="InterPro" id="IPR017930">
    <property type="entry name" value="Myb_dom"/>
</dbReference>
<evidence type="ECO:0000256" key="5">
    <source>
        <dbReference type="ARBA" id="ARBA00023163"/>
    </source>
</evidence>
<sequence length="346" mass="38723">MRSHSCCNKEKVRRGLWSPEEDEKLINYISTHGYSNWTSVPKHAGLQRCGKSCRLRWINYLRPGLKRGTFSFQEAAIIKELHNILGNKWSQIAKHLPGRTDNEIKNFWHSNQKKKLMFHAVNVPGALANCPEIDHPISSEEDFSPMNANPNLILHSQQDQLHHPAPITILQGLVLGDLELQHTNCCPTLVNFPFLIPPALSDSSSYATWSSLGYDQPHQLASNDLYDQNFSKGVTPLDTSGPMINPSIKETPYDNPEFASKFMSFAPPLPQLPHPPARLSFSPFGSFSFDHSQVQSIQMEYTDAIISSLPSSCLLPSPSSLAASLLPPLQRCQFLSTPNLSSIWEP</sequence>
<dbReference type="PANTHER" id="PTHR47997:SF87">
    <property type="entry name" value="TRANSCRIPTION FACTOR MYB26"/>
    <property type="match status" value="1"/>
</dbReference>
<dbReference type="EMBL" id="JRKL02000378">
    <property type="protein sequence ID" value="KAF3971944.1"/>
    <property type="molecule type" value="Genomic_DNA"/>
</dbReference>
<keyword evidence="6" id="KW-0539">Nucleus</keyword>
<dbReference type="SMART" id="SM00717">
    <property type="entry name" value="SANT"/>
    <property type="match status" value="2"/>
</dbReference>
<protein>
    <submittedName>
        <fullName evidence="9">Uncharacterized protein</fullName>
    </submittedName>
</protein>
<evidence type="ECO:0000259" key="8">
    <source>
        <dbReference type="PROSITE" id="PS51294"/>
    </source>
</evidence>
<dbReference type="InterPro" id="IPR051953">
    <property type="entry name" value="Plant_SW-associated_TFs"/>
</dbReference>
<feature type="domain" description="Myb-like" evidence="7">
    <location>
        <begin position="62"/>
        <end position="112"/>
    </location>
</feature>
<evidence type="ECO:0000259" key="7">
    <source>
        <dbReference type="PROSITE" id="PS50090"/>
    </source>
</evidence>
<keyword evidence="3" id="KW-0805">Transcription regulation</keyword>
<name>A0A8J4RRQ7_9ROSI</name>
<dbReference type="Proteomes" id="UP000737018">
    <property type="component" value="Unassembled WGS sequence"/>
</dbReference>
<organism evidence="9 10">
    <name type="scientific">Castanea mollissima</name>
    <name type="common">Chinese chestnut</name>
    <dbReference type="NCBI Taxonomy" id="60419"/>
    <lineage>
        <taxon>Eukaryota</taxon>
        <taxon>Viridiplantae</taxon>
        <taxon>Streptophyta</taxon>
        <taxon>Embryophyta</taxon>
        <taxon>Tracheophyta</taxon>
        <taxon>Spermatophyta</taxon>
        <taxon>Magnoliopsida</taxon>
        <taxon>eudicotyledons</taxon>
        <taxon>Gunneridae</taxon>
        <taxon>Pentapetalae</taxon>
        <taxon>rosids</taxon>
        <taxon>fabids</taxon>
        <taxon>Fagales</taxon>
        <taxon>Fagaceae</taxon>
        <taxon>Castanea</taxon>
    </lineage>
</organism>
<dbReference type="Gene3D" id="1.10.10.60">
    <property type="entry name" value="Homeodomain-like"/>
    <property type="match status" value="2"/>
</dbReference>
<evidence type="ECO:0000256" key="4">
    <source>
        <dbReference type="ARBA" id="ARBA00023125"/>
    </source>
</evidence>
<comment type="subcellular location">
    <subcellularLocation>
        <location evidence="1">Nucleus</location>
    </subcellularLocation>
</comment>
<keyword evidence="4" id="KW-0238">DNA-binding</keyword>
<dbReference type="FunFam" id="1.10.10.60:FF:000185">
    <property type="entry name" value="MYB transcription factor"/>
    <property type="match status" value="1"/>
</dbReference>
<feature type="domain" description="HTH myb-type" evidence="8">
    <location>
        <begin position="9"/>
        <end position="65"/>
    </location>
</feature>
<dbReference type="PROSITE" id="PS51294">
    <property type="entry name" value="HTH_MYB"/>
    <property type="match status" value="2"/>
</dbReference>
<keyword evidence="5" id="KW-0804">Transcription</keyword>
<dbReference type="SUPFAM" id="SSF46689">
    <property type="entry name" value="Homeodomain-like"/>
    <property type="match status" value="1"/>
</dbReference>
<reference evidence="9" key="1">
    <citation type="submission" date="2020-03" db="EMBL/GenBank/DDBJ databases">
        <title>Castanea mollissima Vanexum genome sequencing.</title>
        <authorList>
            <person name="Staton M."/>
        </authorList>
    </citation>
    <scope>NUCLEOTIDE SEQUENCE</scope>
    <source>
        <tissue evidence="9">Leaf</tissue>
    </source>
</reference>
<dbReference type="GO" id="GO:0003677">
    <property type="term" value="F:DNA binding"/>
    <property type="evidence" value="ECO:0007669"/>
    <property type="project" value="UniProtKB-KW"/>
</dbReference>
<evidence type="ECO:0000313" key="10">
    <source>
        <dbReference type="Proteomes" id="UP000737018"/>
    </source>
</evidence>
<keyword evidence="10" id="KW-1185">Reference proteome</keyword>
<dbReference type="InterPro" id="IPR001005">
    <property type="entry name" value="SANT/Myb"/>
</dbReference>